<feature type="compositionally biased region" description="Basic and acidic residues" evidence="1">
    <location>
        <begin position="1"/>
        <end position="17"/>
    </location>
</feature>
<dbReference type="AlphaFoldDB" id="A0A837DWR6"/>
<dbReference type="EMBL" id="AWYA01000035">
    <property type="protein sequence ID" value="KIC05307.1"/>
    <property type="molecule type" value="Genomic_DNA"/>
</dbReference>
<evidence type="ECO:0000313" key="3">
    <source>
        <dbReference type="Proteomes" id="UP000031011"/>
    </source>
</evidence>
<protein>
    <submittedName>
        <fullName evidence="2">Transcription-repair coupling factor</fullName>
    </submittedName>
</protein>
<comment type="caution">
    <text evidence="2">The sequence shown here is derived from an EMBL/GenBank/DDBJ whole genome shotgun (WGS) entry which is preliminary data.</text>
</comment>
<gene>
    <name evidence="2" type="ORF">LRN_0743</name>
</gene>
<reference evidence="2 3" key="1">
    <citation type="journal article" date="2015" name="BMC Microbiol.">
        <title>Lactobacillus ruminis strains cluster according to their mammalian gut source.</title>
        <authorList>
            <person name="O' Donnell M.M."/>
            <person name="Harris H.M."/>
            <person name="Lynch D.B."/>
            <person name="Ross R.P."/>
            <person name="O'Toole P.W."/>
        </authorList>
    </citation>
    <scope>NUCLEOTIDE SEQUENCE [LARGE SCALE GENOMIC DNA]</scope>
    <source>
        <strain evidence="2 3">DPC 6832</strain>
    </source>
</reference>
<sequence>MEDRRQNDQNNHTDKILFAKNGKNSTGGIEIGFLGPQPINRRNHYANRQQRYDNRSSEAPLTQPIYTDSIKEISPK</sequence>
<feature type="compositionally biased region" description="Polar residues" evidence="1">
    <location>
        <begin position="57"/>
        <end position="66"/>
    </location>
</feature>
<organism evidence="2 3">
    <name type="scientific">Ligilactobacillus ruminis DPC 6832</name>
    <dbReference type="NCBI Taxonomy" id="1402208"/>
    <lineage>
        <taxon>Bacteria</taxon>
        <taxon>Bacillati</taxon>
        <taxon>Bacillota</taxon>
        <taxon>Bacilli</taxon>
        <taxon>Lactobacillales</taxon>
        <taxon>Lactobacillaceae</taxon>
        <taxon>Ligilactobacillus</taxon>
    </lineage>
</organism>
<evidence type="ECO:0000313" key="2">
    <source>
        <dbReference type="EMBL" id="KIC05307.1"/>
    </source>
</evidence>
<evidence type="ECO:0000256" key="1">
    <source>
        <dbReference type="SAM" id="MobiDB-lite"/>
    </source>
</evidence>
<proteinExistence type="predicted"/>
<feature type="region of interest" description="Disordered" evidence="1">
    <location>
        <begin position="1"/>
        <end position="76"/>
    </location>
</feature>
<accession>A0A837DWR6</accession>
<dbReference type="Proteomes" id="UP000031011">
    <property type="component" value="Unassembled WGS sequence"/>
</dbReference>
<name>A0A837DWR6_9LACO</name>